<dbReference type="SUPFAM" id="SSF52540">
    <property type="entry name" value="P-loop containing nucleoside triphosphate hydrolases"/>
    <property type="match status" value="1"/>
</dbReference>
<dbReference type="PANTHER" id="PTHR43977">
    <property type="entry name" value="STRUCTURAL MAINTENANCE OF CHROMOSOMES PROTEIN 3"/>
    <property type="match status" value="1"/>
</dbReference>
<feature type="coiled-coil region" evidence="2">
    <location>
        <begin position="230"/>
        <end position="257"/>
    </location>
</feature>
<dbReference type="Proteomes" id="UP000038045">
    <property type="component" value="Unplaced"/>
</dbReference>
<feature type="domain" description="SMC hinge" evidence="4">
    <location>
        <begin position="527"/>
        <end position="639"/>
    </location>
</feature>
<proteinExistence type="predicted"/>
<dbReference type="Gene3D" id="3.40.50.300">
    <property type="entry name" value="P-loop containing nucleotide triphosphate hydrolases"/>
    <property type="match status" value="2"/>
</dbReference>
<feature type="coiled-coil region" evidence="2">
    <location>
        <begin position="702"/>
        <end position="729"/>
    </location>
</feature>
<feature type="domain" description="RecF/RecN/SMC N-terminal" evidence="3">
    <location>
        <begin position="399"/>
        <end position="1162"/>
    </location>
</feature>
<dbReference type="Pfam" id="PF06470">
    <property type="entry name" value="SMC_hinge"/>
    <property type="match status" value="1"/>
</dbReference>
<protein>
    <submittedName>
        <fullName evidence="6">AAA_23 domain-containing protein</fullName>
    </submittedName>
</protein>
<feature type="coiled-coil region" evidence="2">
    <location>
        <begin position="425"/>
        <end position="491"/>
    </location>
</feature>
<organism evidence="5 6">
    <name type="scientific">Parastrongyloides trichosuri</name>
    <name type="common">Possum-specific nematode worm</name>
    <dbReference type="NCBI Taxonomy" id="131310"/>
    <lineage>
        <taxon>Eukaryota</taxon>
        <taxon>Metazoa</taxon>
        <taxon>Ecdysozoa</taxon>
        <taxon>Nematoda</taxon>
        <taxon>Chromadorea</taxon>
        <taxon>Rhabditida</taxon>
        <taxon>Tylenchina</taxon>
        <taxon>Panagrolaimomorpha</taxon>
        <taxon>Strongyloidoidea</taxon>
        <taxon>Strongyloididae</taxon>
        <taxon>Parastrongyloides</taxon>
    </lineage>
</organism>
<dbReference type="WBParaSite" id="PTRK_0001208000.1">
    <property type="protein sequence ID" value="PTRK_0001208000.1"/>
    <property type="gene ID" value="PTRK_0001208000"/>
</dbReference>
<dbReference type="SUPFAM" id="SSF75553">
    <property type="entry name" value="Smc hinge domain"/>
    <property type="match status" value="1"/>
</dbReference>
<dbReference type="AlphaFoldDB" id="A0A0N4ZU15"/>
<feature type="coiled-coil region" evidence="2">
    <location>
        <begin position="796"/>
        <end position="917"/>
    </location>
</feature>
<dbReference type="Pfam" id="PF02463">
    <property type="entry name" value="SMC_N"/>
    <property type="match status" value="2"/>
</dbReference>
<dbReference type="InterPro" id="IPR010935">
    <property type="entry name" value="SMC_hinge"/>
</dbReference>
<reference evidence="6" key="1">
    <citation type="submission" date="2017-02" db="UniProtKB">
        <authorList>
            <consortium name="WormBaseParasite"/>
        </authorList>
    </citation>
    <scope>IDENTIFICATION</scope>
</reference>
<feature type="coiled-coil region" evidence="2">
    <location>
        <begin position="328"/>
        <end position="355"/>
    </location>
</feature>
<dbReference type="GO" id="GO:0005524">
    <property type="term" value="F:ATP binding"/>
    <property type="evidence" value="ECO:0007669"/>
    <property type="project" value="InterPro"/>
</dbReference>
<evidence type="ECO:0000313" key="5">
    <source>
        <dbReference type="Proteomes" id="UP000038045"/>
    </source>
</evidence>
<evidence type="ECO:0000259" key="3">
    <source>
        <dbReference type="Pfam" id="PF02463"/>
    </source>
</evidence>
<keyword evidence="1 2" id="KW-0175">Coiled coil</keyword>
<name>A0A0N4ZU15_PARTI</name>
<keyword evidence="5" id="KW-1185">Reference proteome</keyword>
<accession>A0A0N4ZU15</accession>
<dbReference type="InterPro" id="IPR027417">
    <property type="entry name" value="P-loop_NTPase"/>
</dbReference>
<dbReference type="GO" id="GO:0051276">
    <property type="term" value="P:chromosome organization"/>
    <property type="evidence" value="ECO:0007669"/>
    <property type="project" value="InterPro"/>
</dbReference>
<evidence type="ECO:0000259" key="4">
    <source>
        <dbReference type="Pfam" id="PF06470"/>
    </source>
</evidence>
<dbReference type="GO" id="GO:0005694">
    <property type="term" value="C:chromosome"/>
    <property type="evidence" value="ECO:0007669"/>
    <property type="project" value="InterPro"/>
</dbReference>
<dbReference type="InterPro" id="IPR003395">
    <property type="entry name" value="RecF/RecN/SMC_N"/>
</dbReference>
<dbReference type="InterPro" id="IPR036277">
    <property type="entry name" value="SMC_hinge_sf"/>
</dbReference>
<evidence type="ECO:0000256" key="1">
    <source>
        <dbReference type="ARBA" id="ARBA00023054"/>
    </source>
</evidence>
<dbReference type="GO" id="GO:0032991">
    <property type="term" value="C:protein-containing complex"/>
    <property type="evidence" value="ECO:0007669"/>
    <property type="project" value="UniProtKB-ARBA"/>
</dbReference>
<feature type="domain" description="RecF/RecN/SMC N-terminal" evidence="3">
    <location>
        <begin position="2"/>
        <end position="111"/>
    </location>
</feature>
<dbReference type="STRING" id="131310.A0A0N4ZU15"/>
<evidence type="ECO:0000313" key="6">
    <source>
        <dbReference type="WBParaSite" id="PTRK_0001208000.1"/>
    </source>
</evidence>
<evidence type="ECO:0000256" key="2">
    <source>
        <dbReference type="SAM" id="Coils"/>
    </source>
</evidence>
<sequence length="1182" mass="136841">MLQNFMSFRDPQVLTFTDGINMITGNNGSGKSSVHLALKHLFTRKYDKMTDVDRLRTLYNSGAKCKEAVIECTITPKNDMNEDSIIVRKVITKDKHELFIDDELIEREEVSLLDCGFTYIFFFQLLERFEEIGFLRGWNEFLFIDQHGTIGDGTDNYMDIMHIIMEFARSGDKVWFNDQAKEAVENAKSFLDSLEEQLKNMEPVFNSYDIKLKDHQNLLRLRQDVKMLTRRLEMSKIGDLEKELDELEHSSSKNKDEFLDLSKKLYSKQEVLEKIFDYIGLLEKQKIDIYGAENNVERDMSRCNTLIQENKMLSSEKEQEILKAEDFITIVQREVDDQEKLLTENERELEKLNERLDPQIFVSKNVLPKEIIKLRDEIDVLNERKYLLQSESDVLKNEYIDQKIKNYKDITDALNLHCINIETKMTSVEKELSTIDMNLNTLENDIKKTELKVEECRLSIEPLEHSKGNLLKDYVKEVEIIENKKLSLIKEDDFYKKYHAGALQVVEKKFNYRNLFKKNDNGYDKTMFGPLCDLFSCQDEDIEKYVCCSISNDILLTFVVNDENAMEVVSNTLRELECSDKFKQFALNQFSGREPISISEHGIRPLISYLSFDSIYDNLMTHIFGGYFIADKIEIAQKVSASYSVNVVALEESTFNIKGTVYIFKSGLGSFYEYDTSTTAIFKDRQSFFKRQEEIRDNLFICENSEEKLKTLNEDINKVNEKIYKIKSEEETLQKGILQFRSLIYQNEAHKVKLINAKKCYEEDGFSGLKERLDIYKSAIEVLKSMKSVIISDEEKVKVETNIKRKKDDLNEALTKLENIKIDLENLKKVENEIEKMNLQLSKMRTKLNEQRALVDNMKRDKDVVDDKINKVQADLETLKIKHNNLMSIKEGVEQDLLSKNNEVMCLRNEIDDLKKLVVAKSDMVKELEFKLTSLTNGPLLEEEGLGFDEEYANLRGDELKKKIEELKKRLDNASNLSDTIINGMNEFVEEIGKKHRNVEEGKTIIQKAVRCTSTLDDHINMKFEDDCKNVFNNASEVFNKLWPTGELKLTFKSRVGREDQFKIANVLGVLLGAKMGESDKPKSSGFSGGEKKIIWLSIVLGCHFHFKSPFICLDEAECNFDANKIKVYASLLVGLSQSCQLIVTSFKKDTLEIGNNYLKIENFGEGSIVTIGTIPIISEQD</sequence>